<evidence type="ECO:0000313" key="2">
    <source>
        <dbReference type="Proteomes" id="UP000187203"/>
    </source>
</evidence>
<dbReference type="PANTHER" id="PTHR47074">
    <property type="entry name" value="BNAC02G40300D PROTEIN"/>
    <property type="match status" value="1"/>
</dbReference>
<name>A0A1R3J0T8_9ROSI</name>
<sequence length="478" mass="55479">MYASVGWSNLFPRALGWYEANLASNHCPVFLCLEKIKKNRKFKSKWLLDQECAEVMEDGEIESRLKRIKEIQMLPLTKELKEELTMFKKEVDEKWQMEERFWHQRIKNNNGAWLTEEEDIRRFIFESYKELFKAGELEDVEEVLGSIEAVVTPEMNEALGRQISREEIEEAIFFLWVPLKHRGLMVSLESSITAFEIKSKRKCLKLTWVPNLPQFRVTSTHSQAEGPMIVKDLINFERRCWKESVFRAFFNQTDIKAIKKIPIGSEKIDDRIKWHFTRDGNYSVKSGYRLLQSEANSNDDNRQSSSGMQQAVWRASFFSYSSRREGFAGFLKWWEEAITNFANAGSSNAIGLICYLCWNIWKARNACLFEGREGDTIEVWNQAFAEFMEFKEGAKTTNRLQEPRLTQQVWQPPQRDFIKFNCDAAVDIPSGDTGITIVCRNHNGDLINGASFFTHTDSVDVAEALAVRLATRLACNRG</sequence>
<keyword evidence="2" id="KW-1185">Reference proteome</keyword>
<evidence type="ECO:0000313" key="1">
    <source>
        <dbReference type="EMBL" id="OMO88448.1"/>
    </source>
</evidence>
<dbReference type="EMBL" id="AWUE01017074">
    <property type="protein sequence ID" value="OMO88448.1"/>
    <property type="molecule type" value="Genomic_DNA"/>
</dbReference>
<comment type="caution">
    <text evidence="1">The sequence shown here is derived from an EMBL/GenBank/DDBJ whole genome shotgun (WGS) entry which is preliminary data.</text>
</comment>
<dbReference type="InterPro" id="IPR052929">
    <property type="entry name" value="RNase_H-like_EbsB-rel"/>
</dbReference>
<dbReference type="STRING" id="93759.A0A1R3J0T8"/>
<accession>A0A1R3J0T8</accession>
<reference evidence="2" key="1">
    <citation type="submission" date="2013-09" db="EMBL/GenBank/DDBJ databases">
        <title>Corchorus olitorius genome sequencing.</title>
        <authorList>
            <person name="Alam M."/>
            <person name="Haque M.S."/>
            <person name="Islam M.S."/>
            <person name="Emdad E.M."/>
            <person name="Islam M.M."/>
            <person name="Ahmed B."/>
            <person name="Halim A."/>
            <person name="Hossen Q.M.M."/>
            <person name="Hossain M.Z."/>
            <person name="Ahmed R."/>
            <person name="Khan M.M."/>
            <person name="Islam R."/>
            <person name="Rashid M.M."/>
            <person name="Khan S.A."/>
            <person name="Rahman M.S."/>
            <person name="Alam M."/>
            <person name="Yahiya A.S."/>
            <person name="Khan M.S."/>
            <person name="Azam M.S."/>
            <person name="Haque T."/>
            <person name="Lashkar M.Z.H."/>
            <person name="Akhand A.I."/>
            <person name="Morshed G."/>
            <person name="Roy S."/>
            <person name="Uddin K.S."/>
            <person name="Rabeya T."/>
            <person name="Hossain A.S."/>
            <person name="Chowdhury A."/>
            <person name="Snigdha A.R."/>
            <person name="Mortoza M.S."/>
            <person name="Matin S.A."/>
            <person name="Hoque S.M.E."/>
            <person name="Islam M.K."/>
            <person name="Roy D.K."/>
            <person name="Haider R."/>
            <person name="Moosa M.M."/>
            <person name="Elias S.M."/>
            <person name="Hasan A.M."/>
            <person name="Jahan S."/>
            <person name="Shafiuddin M."/>
            <person name="Mahmood N."/>
            <person name="Shommy N.S."/>
        </authorList>
    </citation>
    <scope>NUCLEOTIDE SEQUENCE [LARGE SCALE GENOMIC DNA]</scope>
    <source>
        <strain evidence="2">cv. O-4</strain>
    </source>
</reference>
<protein>
    <submittedName>
        <fullName evidence="1">Uncharacterized protein</fullName>
    </submittedName>
</protein>
<dbReference type="AlphaFoldDB" id="A0A1R3J0T8"/>
<dbReference type="OrthoDB" id="1751471at2759"/>
<proteinExistence type="predicted"/>
<dbReference type="Proteomes" id="UP000187203">
    <property type="component" value="Unassembled WGS sequence"/>
</dbReference>
<dbReference type="PANTHER" id="PTHR47074:SF61">
    <property type="entry name" value="RNASE H TYPE-1 DOMAIN-CONTAINING PROTEIN"/>
    <property type="match status" value="1"/>
</dbReference>
<organism evidence="1 2">
    <name type="scientific">Corchorus olitorius</name>
    <dbReference type="NCBI Taxonomy" id="93759"/>
    <lineage>
        <taxon>Eukaryota</taxon>
        <taxon>Viridiplantae</taxon>
        <taxon>Streptophyta</taxon>
        <taxon>Embryophyta</taxon>
        <taxon>Tracheophyta</taxon>
        <taxon>Spermatophyta</taxon>
        <taxon>Magnoliopsida</taxon>
        <taxon>eudicotyledons</taxon>
        <taxon>Gunneridae</taxon>
        <taxon>Pentapetalae</taxon>
        <taxon>rosids</taxon>
        <taxon>malvids</taxon>
        <taxon>Malvales</taxon>
        <taxon>Malvaceae</taxon>
        <taxon>Grewioideae</taxon>
        <taxon>Apeibeae</taxon>
        <taxon>Corchorus</taxon>
    </lineage>
</organism>
<gene>
    <name evidence="1" type="ORF">COLO4_20252</name>
</gene>